<feature type="domain" description="Agenet" evidence="1">
    <location>
        <begin position="2"/>
        <end position="66"/>
    </location>
</feature>
<protein>
    <recommendedName>
        <fullName evidence="1">Agenet domain-containing protein</fullName>
    </recommendedName>
</protein>
<name>A0A7N0U6Q8_KALFE</name>
<dbReference type="Gramene" id="Kaladp0055s0510.1.v1.1">
    <property type="protein sequence ID" value="Kaladp0055s0510.1.v1.1"/>
    <property type="gene ID" value="Kaladp0055s0510.v1.1"/>
</dbReference>
<dbReference type="Gene3D" id="2.30.30.140">
    <property type="match status" value="1"/>
</dbReference>
<dbReference type="InterPro" id="IPR008395">
    <property type="entry name" value="Agenet-like_dom"/>
</dbReference>
<reference evidence="2" key="1">
    <citation type="submission" date="2021-01" db="UniProtKB">
        <authorList>
            <consortium name="EnsemblPlants"/>
        </authorList>
    </citation>
    <scope>IDENTIFICATION</scope>
</reference>
<dbReference type="PANTHER" id="PTHR31917">
    <property type="entry name" value="AGENET DOMAIN-CONTAINING PROTEIN-RELATED"/>
    <property type="match status" value="1"/>
</dbReference>
<proteinExistence type="predicted"/>
<evidence type="ECO:0000313" key="3">
    <source>
        <dbReference type="Proteomes" id="UP000594263"/>
    </source>
</evidence>
<accession>A0A7N0U6Q8</accession>
<dbReference type="SMART" id="SM00743">
    <property type="entry name" value="Agenet"/>
    <property type="match status" value="2"/>
</dbReference>
<dbReference type="EnsemblPlants" id="Kaladp0055s0510.1.v1.1">
    <property type="protein sequence ID" value="Kaladp0055s0510.1.v1.1"/>
    <property type="gene ID" value="Kaladp0055s0510.v1.1"/>
</dbReference>
<organism evidence="2 3">
    <name type="scientific">Kalanchoe fedtschenkoi</name>
    <name type="common">Lavender scallops</name>
    <name type="synonym">South American air plant</name>
    <dbReference type="NCBI Taxonomy" id="63787"/>
    <lineage>
        <taxon>Eukaryota</taxon>
        <taxon>Viridiplantae</taxon>
        <taxon>Streptophyta</taxon>
        <taxon>Embryophyta</taxon>
        <taxon>Tracheophyta</taxon>
        <taxon>Spermatophyta</taxon>
        <taxon>Magnoliopsida</taxon>
        <taxon>eudicotyledons</taxon>
        <taxon>Gunneridae</taxon>
        <taxon>Pentapetalae</taxon>
        <taxon>Saxifragales</taxon>
        <taxon>Crassulaceae</taxon>
        <taxon>Kalanchoe</taxon>
    </lineage>
</organism>
<evidence type="ECO:0000259" key="1">
    <source>
        <dbReference type="SMART" id="SM00743"/>
    </source>
</evidence>
<dbReference type="InterPro" id="IPR014002">
    <property type="entry name" value="Agenet_dom_plant"/>
</dbReference>
<dbReference type="PANTHER" id="PTHR31917:SF5">
    <property type="entry name" value="OS02G0204500 PROTEIN"/>
    <property type="match status" value="1"/>
</dbReference>
<sequence length="215" mass="24444">MRRYRRGDQVEVLNTTKGTLEDSWHPARIVGSHGDVCTVLYDGHANGVVEERVLVRCIRPRPPLVEFSNWSRGDLVHVFDDSAWKLATVLQVLDKKQFLVRVIGSMQDLKVGAAWLRARHCWQDDRWVFVGKGPSNSDVKRPFILSFRNIISESQARQRNQRVAWGSTHKNSHNAPGRAVKRKVPGTLDQAEAQRGLMKISRTIERSCPGTLIQT</sequence>
<dbReference type="Pfam" id="PF05641">
    <property type="entry name" value="Agenet"/>
    <property type="match status" value="1"/>
</dbReference>
<dbReference type="AlphaFoldDB" id="A0A7N0U6Q8"/>
<keyword evidence="3" id="KW-1185">Reference proteome</keyword>
<dbReference type="Proteomes" id="UP000594263">
    <property type="component" value="Unplaced"/>
</dbReference>
<evidence type="ECO:0000313" key="2">
    <source>
        <dbReference type="EnsemblPlants" id="Kaladp0055s0510.1.v1.1"/>
    </source>
</evidence>
<feature type="domain" description="Agenet" evidence="1">
    <location>
        <begin position="68"/>
        <end position="124"/>
    </location>
</feature>